<evidence type="ECO:0000256" key="5">
    <source>
        <dbReference type="ARBA" id="ARBA00023010"/>
    </source>
</evidence>
<evidence type="ECO:0000313" key="15">
    <source>
        <dbReference type="Proteomes" id="UP000001611"/>
    </source>
</evidence>
<gene>
    <name evidence="14" type="ORF">VDAG_05737</name>
</gene>
<evidence type="ECO:0000256" key="1">
    <source>
        <dbReference type="ARBA" id="ARBA00004567"/>
    </source>
</evidence>
<dbReference type="GO" id="GO:0044611">
    <property type="term" value="C:nuclear pore inner ring"/>
    <property type="evidence" value="ECO:0007669"/>
    <property type="project" value="TreeGrafter"/>
</dbReference>
<keyword evidence="7" id="KW-0539">Nucleus</keyword>
<sequence>MAPLTDQIYFPPLEDCLKGETSILYVPPMQLLAVVCAALLIAIAHICTTSSWRLVAKALAEPYGERRNTETLSEFLKDEHVRSLLQDPATAFSPSNDATKKQFETTTAAINVTPTPNGKYDIGTIKGDATWLSKAGNVNLIAALRIVVLEFQARPAAHLAGPLSTQDAVNLQEAAGVSNSQSSSLVPISGATMDADAIWTVFDKEEAKRLRIFQTYLSERRYLAMAADLTHGETLRHQPKAITGTEEASEASYPVLPADDLTKLAENLISTNLKWIARTVDSLGNGFERETDDKSILIDEIEVDWQRTLLTEIAHALATIFQALDSHGDLFAAPSSVLEWFTLMESCVFFEGLSAVHESIASVVLPIHTLVCAISLKLLNPTRAMAFLSQDIDLHPDENNPYLASSDVLSKIHDAILTAADAGCESQSPVMFVWTVITHRMTISHTERSEKRDTIQNQRSQDVFESNDSNEPQALIRPSTGRRLSAGSIVSLDGLPFDGFLAVSGLKDDTQAIEQLAIAVTSQGRVYDIVTQMVFAASASNEGSFAPALGTRIRTTFIDFLKATYPLVGYQSDPVTALLSVLSAGKSYWDLSQDLDPAQDIAAQTLQDPRALEFYFDQAFSRYPYEFLPFLNLCRSLTSASATDESADAIINLLRKTPSLTFSLPDDFQEYELAQEEENTNTFRLLADISLFNTSSSWSRRSREDDALIVPAGTYGRFITDTGRVVLMEYQHSALALLGKQLEVHLAPETFNSELEGLRTEDVAEVVALLSTLLQSESIKSKKKGLKGELVLKAGLEILEETSQHLSGNKDIISVVCSLLDVYTQDDQATADGPGILVLTSLFSSLVDSVMHSAIQRKSGNKIVGRQKVSNNVWLGVADKVLARVSLAIAQSAVDVFESSSTWRFPSEIHQTILVQDLIPIMERLVTDTYSIGDPRSPDSLSICLQPASDYIIKSFLSGSNGSLRFQALLGTWITALRIPDSTLYLSKLSAIRRQVVSTIGFATSLLRVASLLERPSTAFEEYLFKATSVFARLSAVDEEFRQPVMALLGALVVNASKAHDDPPSLLGYLGPLLSRSFLQLLSGLGKPLLQSSEVCATWHFFSIIVQNRQQWMSNCLLTGKTPRDALSRGDNKTTESATTSVLSTAFAKLKAINDLEREEALKVLDFVASAQNHWPWTIFTMQRDSSYFESLRRFVRELQTSSTTARTDATKAAVEAKMAAYIAEIFAMQLYHQRQMGGAEELAKSLVADLDYFLRDGVEVASYNNSLHNNFTKNFASKYPGVSLDSLKRMALEPRELGEWYYYALDRANTMLDFDPGWHGRRDDGFRNEMGIANANLSLVDAQISLFHAWEFLLLELSSSLPENPNVQKQMLQVAQQCLNANQSTQGPENIFVRIVEDRANLALMLLRRLVGTSPTSQDIKQILGSLFSVINAVQDPFGPESIEYHRTILKTVYVTLRLYGSADKESLKASTSGPKGSSATLTQTILNLLDTVVAKGFRSLISLVHDSNAAVAPEDFALLTAILQACLSMPAMDQCQTQILNIMASYDAMHAATSLFSWSDKLSTNNDPIYGELSLLFLLELSTLPTLAEQMAADGLLSHLTSANITNYMRKGIISPFSDVVGAQRCYSIWAKGVLPLLLNLLTALGGTVAPEVAYVLNQFPHLLKSSVERFEAPGASRTASRDAPHYVTLLAVSEVHSLALLTKVIGALRVNNNRDIPEVDWDAASLLENIDFWLSTRKLLKERLLPLGQREVEWRGAAIDAAGDERKPDNVLEAKVVAQMEAVRDVLMEDLE</sequence>
<proteinExistence type="inferred from homology"/>
<dbReference type="GeneID" id="20707200"/>
<dbReference type="EMBL" id="DS572705">
    <property type="protein sequence ID" value="EGY14573.1"/>
    <property type="molecule type" value="Genomic_DNA"/>
</dbReference>
<dbReference type="PANTHER" id="PTHR31431">
    <property type="entry name" value="NUCLEOPORIN NUP188 HOMOLOG"/>
    <property type="match status" value="1"/>
</dbReference>
<dbReference type="OMA" id="HSWKFFA"/>
<dbReference type="KEGG" id="vda:VDAG_05737"/>
<dbReference type="GO" id="GO:0051028">
    <property type="term" value="P:mRNA transport"/>
    <property type="evidence" value="ECO:0007669"/>
    <property type="project" value="UniProtKB-KW"/>
</dbReference>
<dbReference type="Pfam" id="PF18378">
    <property type="entry name" value="Nup188_C"/>
    <property type="match status" value="1"/>
</dbReference>
<evidence type="ECO:0000259" key="13">
    <source>
        <dbReference type="Pfam" id="PF21093"/>
    </source>
</evidence>
<keyword evidence="3" id="KW-0509">mRNA transport</keyword>
<keyword evidence="15" id="KW-1185">Reference proteome</keyword>
<dbReference type="Pfam" id="PF21093">
    <property type="entry name" value="Nup188_N-subdom_III"/>
    <property type="match status" value="1"/>
</dbReference>
<evidence type="ECO:0000256" key="2">
    <source>
        <dbReference type="ARBA" id="ARBA00022448"/>
    </source>
</evidence>
<keyword evidence="6" id="KW-0906">Nuclear pore complex</keyword>
<dbReference type="STRING" id="498257.G2X6F5"/>
<dbReference type="InterPro" id="IPR044840">
    <property type="entry name" value="Nup188"/>
</dbReference>
<dbReference type="GO" id="GO:0006405">
    <property type="term" value="P:RNA export from nucleus"/>
    <property type="evidence" value="ECO:0007669"/>
    <property type="project" value="TreeGrafter"/>
</dbReference>
<dbReference type="PANTHER" id="PTHR31431:SF1">
    <property type="entry name" value="NUCLEOPORIN NUP188"/>
    <property type="match status" value="1"/>
</dbReference>
<evidence type="ECO:0000256" key="8">
    <source>
        <dbReference type="ARBA" id="ARBA00038387"/>
    </source>
</evidence>
<organism evidence="14 15">
    <name type="scientific">Verticillium dahliae (strain VdLs.17 / ATCC MYA-4575 / FGSC 10137)</name>
    <name type="common">Verticillium wilt</name>
    <dbReference type="NCBI Taxonomy" id="498257"/>
    <lineage>
        <taxon>Eukaryota</taxon>
        <taxon>Fungi</taxon>
        <taxon>Dikarya</taxon>
        <taxon>Ascomycota</taxon>
        <taxon>Pezizomycotina</taxon>
        <taxon>Sordariomycetes</taxon>
        <taxon>Hypocreomycetidae</taxon>
        <taxon>Glomerellales</taxon>
        <taxon>Plectosphaerellaceae</taxon>
        <taxon>Verticillium</taxon>
    </lineage>
</organism>
<dbReference type="Proteomes" id="UP000001611">
    <property type="component" value="Chromosome 4"/>
</dbReference>
<feature type="region of interest" description="Disordered" evidence="10">
    <location>
        <begin position="445"/>
        <end position="480"/>
    </location>
</feature>
<name>G2X6F5_VERDV</name>
<evidence type="ECO:0000256" key="7">
    <source>
        <dbReference type="ARBA" id="ARBA00023242"/>
    </source>
</evidence>
<reference evidence="14 15" key="1">
    <citation type="submission" date="2008-03" db="EMBL/GenBank/DDBJ databases">
        <title>The Genome Sequence of Verticillium dahliae VdLs.17.</title>
        <authorList>
            <consortium name="The Broad Institute Genome Sequencing Platform"/>
            <person name="Ma L.-J.J."/>
            <person name="Klosterman S.J."/>
            <person name="Subbarao K."/>
            <person name="Dobinson K."/>
            <person name="Veronese P."/>
            <person name="Kang S."/>
            <person name="Gold S.E."/>
            <person name="Young S."/>
            <person name="Jaffe D."/>
            <person name="Gnerre S."/>
            <person name="Berlin A."/>
            <person name="Heiman D."/>
            <person name="Hepburn T."/>
            <person name="Sykes S."/>
            <person name="Alvarado L."/>
            <person name="Kodira C.D."/>
            <person name="Lander E."/>
            <person name="Galagan J."/>
            <person name="Nusbaum C."/>
            <person name="Birren B."/>
        </authorList>
    </citation>
    <scope>NUCLEOTIDE SEQUENCE [LARGE SCALE GENOMIC DNA]</scope>
    <source>
        <strain evidence="15">VdLs.17 / ATCC MYA-4575 / FGSC 10137</strain>
    </source>
</reference>
<dbReference type="eggNOG" id="ENOG502QQFV">
    <property type="taxonomic scope" value="Eukaryota"/>
</dbReference>
<dbReference type="Gene3D" id="1.25.10.70">
    <property type="match status" value="1"/>
</dbReference>
<feature type="compositionally biased region" description="Basic and acidic residues" evidence="10">
    <location>
        <begin position="445"/>
        <end position="454"/>
    </location>
</feature>
<keyword evidence="5" id="KW-0811">Translocation</keyword>
<evidence type="ECO:0000256" key="6">
    <source>
        <dbReference type="ARBA" id="ARBA00023132"/>
    </source>
</evidence>
<evidence type="ECO:0000256" key="9">
    <source>
        <dbReference type="ARBA" id="ARBA00040174"/>
    </source>
</evidence>
<dbReference type="FunCoup" id="G2X6F5">
    <property type="interactions" value="120"/>
</dbReference>
<dbReference type="InterPro" id="IPR048883">
    <property type="entry name" value="Nup188_N-subdom_III"/>
</dbReference>
<dbReference type="Pfam" id="PF21094">
    <property type="entry name" value="Nup188_SH3-like"/>
    <property type="match status" value="1"/>
</dbReference>
<dbReference type="InParanoid" id="G2X6F5"/>
<evidence type="ECO:0000259" key="12">
    <source>
        <dbReference type="Pfam" id="PF18378"/>
    </source>
</evidence>
<dbReference type="InterPro" id="IPR041634">
    <property type="entry name" value="Nup188_C"/>
</dbReference>
<feature type="domain" description="Nucleoporin Nup188 N-terminal" evidence="11">
    <location>
        <begin position="73"/>
        <end position="458"/>
    </location>
</feature>
<dbReference type="GO" id="GO:0006606">
    <property type="term" value="P:protein import into nucleus"/>
    <property type="evidence" value="ECO:0007669"/>
    <property type="project" value="TreeGrafter"/>
</dbReference>
<keyword evidence="2" id="KW-0813">Transport</keyword>
<feature type="compositionally biased region" description="Polar residues" evidence="10">
    <location>
        <begin position="455"/>
        <end position="472"/>
    </location>
</feature>
<dbReference type="Pfam" id="PF10487">
    <property type="entry name" value="Nup188_N"/>
    <property type="match status" value="1"/>
</dbReference>
<protein>
    <recommendedName>
        <fullName evidence="9">Nucleoporin NUP188</fullName>
    </recommendedName>
</protein>
<dbReference type="HOGENOM" id="CLU_001029_0_0_1"/>
<dbReference type="GO" id="GO:0017056">
    <property type="term" value="F:structural constituent of nuclear pore"/>
    <property type="evidence" value="ECO:0007669"/>
    <property type="project" value="InterPro"/>
</dbReference>
<evidence type="ECO:0000256" key="3">
    <source>
        <dbReference type="ARBA" id="ARBA00022816"/>
    </source>
</evidence>
<comment type="subcellular location">
    <subcellularLocation>
        <location evidence="1">Nucleus</location>
        <location evidence="1">Nuclear pore complex</location>
    </subcellularLocation>
</comment>
<dbReference type="OrthoDB" id="102511at2759"/>
<dbReference type="RefSeq" id="XP_009653429.1">
    <property type="nucleotide sequence ID" value="XM_009655134.1"/>
</dbReference>
<comment type="similarity">
    <text evidence="8">Belongs to the Nup188 family.</text>
</comment>
<evidence type="ECO:0000256" key="4">
    <source>
        <dbReference type="ARBA" id="ARBA00022927"/>
    </source>
</evidence>
<evidence type="ECO:0000256" key="10">
    <source>
        <dbReference type="SAM" id="MobiDB-lite"/>
    </source>
</evidence>
<evidence type="ECO:0000259" key="11">
    <source>
        <dbReference type="Pfam" id="PF10487"/>
    </source>
</evidence>
<accession>G2X6F5</accession>
<feature type="domain" description="Nuclear pore protein Nup188 C-terminal" evidence="12">
    <location>
        <begin position="1425"/>
        <end position="1790"/>
    </location>
</feature>
<dbReference type="InterPro" id="IPR018864">
    <property type="entry name" value="Nucleoporin_Nup188_N"/>
</dbReference>
<evidence type="ECO:0000313" key="14">
    <source>
        <dbReference type="EMBL" id="EGY14573.1"/>
    </source>
</evidence>
<feature type="domain" description="Nucleoporin Nup188 N-terminal subdomain III" evidence="13">
    <location>
        <begin position="889"/>
        <end position="1121"/>
    </location>
</feature>
<keyword evidence="4" id="KW-0653">Protein transport</keyword>